<proteinExistence type="predicted"/>
<keyword evidence="1" id="KW-0472">Membrane</keyword>
<name>A0A9P4JM30_9PLEO</name>
<keyword evidence="1" id="KW-0812">Transmembrane</keyword>
<gene>
    <name evidence="2" type="ORF">GQ43DRAFT_108889</name>
</gene>
<organism evidence="2 3">
    <name type="scientific">Delitschia confertaspora ATCC 74209</name>
    <dbReference type="NCBI Taxonomy" id="1513339"/>
    <lineage>
        <taxon>Eukaryota</taxon>
        <taxon>Fungi</taxon>
        <taxon>Dikarya</taxon>
        <taxon>Ascomycota</taxon>
        <taxon>Pezizomycotina</taxon>
        <taxon>Dothideomycetes</taxon>
        <taxon>Pleosporomycetidae</taxon>
        <taxon>Pleosporales</taxon>
        <taxon>Delitschiaceae</taxon>
        <taxon>Delitschia</taxon>
    </lineage>
</organism>
<keyword evidence="3" id="KW-1185">Reference proteome</keyword>
<reference evidence="2" key="1">
    <citation type="journal article" date="2020" name="Stud. Mycol.">
        <title>101 Dothideomycetes genomes: a test case for predicting lifestyles and emergence of pathogens.</title>
        <authorList>
            <person name="Haridas S."/>
            <person name="Albert R."/>
            <person name="Binder M."/>
            <person name="Bloem J."/>
            <person name="Labutti K."/>
            <person name="Salamov A."/>
            <person name="Andreopoulos B."/>
            <person name="Baker S."/>
            <person name="Barry K."/>
            <person name="Bills G."/>
            <person name="Bluhm B."/>
            <person name="Cannon C."/>
            <person name="Castanera R."/>
            <person name="Culley D."/>
            <person name="Daum C."/>
            <person name="Ezra D."/>
            <person name="Gonzalez J."/>
            <person name="Henrissat B."/>
            <person name="Kuo A."/>
            <person name="Liang C."/>
            <person name="Lipzen A."/>
            <person name="Lutzoni F."/>
            <person name="Magnuson J."/>
            <person name="Mondo S."/>
            <person name="Nolan M."/>
            <person name="Ohm R."/>
            <person name="Pangilinan J."/>
            <person name="Park H.-J."/>
            <person name="Ramirez L."/>
            <person name="Alfaro M."/>
            <person name="Sun H."/>
            <person name="Tritt A."/>
            <person name="Yoshinaga Y."/>
            <person name="Zwiers L.-H."/>
            <person name="Turgeon B."/>
            <person name="Goodwin S."/>
            <person name="Spatafora J."/>
            <person name="Crous P."/>
            <person name="Grigoriev I."/>
        </authorList>
    </citation>
    <scope>NUCLEOTIDE SEQUENCE</scope>
    <source>
        <strain evidence="2">ATCC 74209</strain>
    </source>
</reference>
<dbReference type="AlphaFoldDB" id="A0A9P4JM30"/>
<feature type="transmembrane region" description="Helical" evidence="1">
    <location>
        <begin position="56"/>
        <end position="78"/>
    </location>
</feature>
<evidence type="ECO:0000313" key="3">
    <source>
        <dbReference type="Proteomes" id="UP000799536"/>
    </source>
</evidence>
<dbReference type="EMBL" id="ML994064">
    <property type="protein sequence ID" value="KAF2199639.1"/>
    <property type="molecule type" value="Genomic_DNA"/>
</dbReference>
<protein>
    <submittedName>
        <fullName evidence="2">Uncharacterized protein</fullName>
    </submittedName>
</protein>
<comment type="caution">
    <text evidence="2">The sequence shown here is derived from an EMBL/GenBank/DDBJ whole genome shotgun (WGS) entry which is preliminary data.</text>
</comment>
<keyword evidence="1" id="KW-1133">Transmembrane helix</keyword>
<accession>A0A9P4JM30</accession>
<sequence>MVLEPPSSVSTPFAPYPAYSVDLMKRSHELLSADITSISPTECLPLLRRAGPSSRIISSLFFFSLFVDFIMVLFVQLLRCFSTEHESSHRLPSGRIPCNFTRFRYPQIHVQKAQQVPDLRIRRGPVQPGAIQGKNSAAAGFICP</sequence>
<evidence type="ECO:0000256" key="1">
    <source>
        <dbReference type="SAM" id="Phobius"/>
    </source>
</evidence>
<evidence type="ECO:0000313" key="2">
    <source>
        <dbReference type="EMBL" id="KAF2199639.1"/>
    </source>
</evidence>
<dbReference type="Proteomes" id="UP000799536">
    <property type="component" value="Unassembled WGS sequence"/>
</dbReference>